<keyword evidence="8" id="KW-0472">Membrane</keyword>
<dbReference type="PROSITE" id="PS00382">
    <property type="entry name" value="CLP_PROTEASE_HIS"/>
    <property type="match status" value="1"/>
</dbReference>
<dbReference type="GO" id="GO:0004176">
    <property type="term" value="F:ATP-dependent peptidase activity"/>
    <property type="evidence" value="ECO:0007669"/>
    <property type="project" value="InterPro"/>
</dbReference>
<reference evidence="10" key="3">
    <citation type="submission" date="2015-07" db="EMBL/GenBank/DDBJ databases">
        <authorList>
            <person name="Noorani M."/>
        </authorList>
    </citation>
    <scope>NUCLEOTIDE SEQUENCE</scope>
</reference>
<reference evidence="9" key="1">
    <citation type="submission" date="2012-04" db="EMBL/GenBank/DDBJ databases">
        <authorList>
            <person name="Wu C."/>
            <person name="Chaw S."/>
        </authorList>
    </citation>
    <scope>NUCLEOTIDE SEQUENCE</scope>
    <source>
        <tissue evidence="9">Leaf</tissue>
    </source>
</reference>
<keyword evidence="2 9" id="KW-0645">Protease</keyword>
<dbReference type="InterPro" id="IPR033135">
    <property type="entry name" value="ClpP_His_AS"/>
</dbReference>
<dbReference type="InterPro" id="IPR023562">
    <property type="entry name" value="ClpP/TepA"/>
</dbReference>
<dbReference type="Gene3D" id="3.90.226.10">
    <property type="entry name" value="2-enoyl-CoA Hydratase, Chain A, domain 1"/>
    <property type="match status" value="1"/>
</dbReference>
<dbReference type="Pfam" id="PF00574">
    <property type="entry name" value="CLP_protease"/>
    <property type="match status" value="1"/>
</dbReference>
<dbReference type="InterPro" id="IPR029045">
    <property type="entry name" value="ClpP/crotonase-like_dom_sf"/>
</dbReference>
<proteinExistence type="inferred from homology"/>
<dbReference type="CDD" id="cd07017">
    <property type="entry name" value="S14_ClpP_2"/>
    <property type="match status" value="1"/>
</dbReference>
<dbReference type="SUPFAM" id="SSF52096">
    <property type="entry name" value="ClpP/crotonase"/>
    <property type="match status" value="1"/>
</dbReference>
<dbReference type="RefSeq" id="YP_009193260.1">
    <property type="nucleotide sequence ID" value="NC_028734.1"/>
</dbReference>
<organism evidence="9">
    <name type="scientific">Gnetum ula</name>
    <dbReference type="NCBI Taxonomy" id="3383"/>
    <lineage>
        <taxon>Eukaryota</taxon>
        <taxon>Viridiplantae</taxon>
        <taxon>Streptophyta</taxon>
        <taxon>Embryophyta</taxon>
        <taxon>Tracheophyta</taxon>
        <taxon>Spermatophyta</taxon>
        <taxon>Gnetopsida</taxon>
        <taxon>Gnetidae</taxon>
        <taxon>Gnetales</taxon>
        <taxon>Gnetaceae</taxon>
        <taxon>Gnetum</taxon>
    </lineage>
</organism>
<evidence type="ECO:0000313" key="9">
    <source>
        <dbReference type="EMBL" id="BAN16907.1"/>
    </source>
</evidence>
<dbReference type="EMBL" id="AP014923">
    <property type="protein sequence ID" value="BAT70169.1"/>
    <property type="molecule type" value="Genomic_DNA"/>
</dbReference>
<evidence type="ECO:0000256" key="3">
    <source>
        <dbReference type="ARBA" id="ARBA00022801"/>
    </source>
</evidence>
<keyword evidence="9" id="KW-0150">Chloroplast</keyword>
<feature type="active site" evidence="6">
    <location>
        <position position="104"/>
    </location>
</feature>
<dbReference type="PANTHER" id="PTHR10381">
    <property type="entry name" value="ATP-DEPENDENT CLP PROTEASE PROTEOLYTIC SUBUNIT"/>
    <property type="match status" value="1"/>
</dbReference>
<dbReference type="GO" id="GO:0004252">
    <property type="term" value="F:serine-type endopeptidase activity"/>
    <property type="evidence" value="ECO:0007669"/>
    <property type="project" value="UniProtKB-EC"/>
</dbReference>
<comment type="catalytic activity">
    <reaction evidence="5 6">
        <text>Hydrolysis of proteins to small peptides in the presence of ATP and magnesium. alpha-casein is the usual test substrate. In the absence of ATP, only oligopeptides shorter than five residues are hydrolyzed (such as succinyl-Leu-Tyr-|-NHMec, and Leu-Tyr-Leu-|-Tyr-Trp, in which cleavage of the -Tyr-|-Leu- and -Tyr-|-Trp bonds also occurs).</text>
        <dbReference type="EC" id="3.4.21.92"/>
    </reaction>
</comment>
<accession>N0DUD5</accession>
<dbReference type="AlphaFoldDB" id="N0DUD5"/>
<evidence type="ECO:0000256" key="5">
    <source>
        <dbReference type="ARBA" id="ARBA00034021"/>
    </source>
</evidence>
<comment type="similarity">
    <text evidence="1 7">Belongs to the peptidase S14 family.</text>
</comment>
<name>N0DUD5_9SPER</name>
<feature type="transmembrane region" description="Helical" evidence="8">
    <location>
        <begin position="41"/>
        <end position="62"/>
    </location>
</feature>
<dbReference type="InterPro" id="IPR001907">
    <property type="entry name" value="ClpP"/>
</dbReference>
<dbReference type="GO" id="GO:0006515">
    <property type="term" value="P:protein quality control for misfolded or incompletely synthesized proteins"/>
    <property type="evidence" value="ECO:0007669"/>
    <property type="project" value="TreeGrafter"/>
</dbReference>
<geneLocation type="chloroplast" evidence="9"/>
<reference evidence="10" key="4">
    <citation type="journal article" date="2016" name="Mitochondrial DNA">
        <title>The complete plastome sequence of Gnetum ula (Gnetales: Gnetaceae).</title>
        <authorList>
            <person name="Hsu C.-Y."/>
            <person name="Wu C.-S."/>
            <person name="Surveswaran S."/>
            <person name="Chaw S.-M."/>
        </authorList>
    </citation>
    <scope>NUCLEOTIDE SEQUENCE</scope>
</reference>
<dbReference type="GeneID" id="26522466"/>
<dbReference type="GO" id="GO:0009536">
    <property type="term" value="C:plastid"/>
    <property type="evidence" value="ECO:0007669"/>
    <property type="project" value="UniProtKB-ARBA"/>
</dbReference>
<evidence type="ECO:0000256" key="6">
    <source>
        <dbReference type="PROSITE-ProRule" id="PRU10086"/>
    </source>
</evidence>
<dbReference type="GO" id="GO:0051117">
    <property type="term" value="F:ATPase binding"/>
    <property type="evidence" value="ECO:0007669"/>
    <property type="project" value="TreeGrafter"/>
</dbReference>
<keyword evidence="8" id="KW-0812">Transmembrane</keyword>
<dbReference type="PANTHER" id="PTHR10381:SF11">
    <property type="entry name" value="ATP-DEPENDENT CLP PROTEASE PROTEOLYTIC SUBUNIT, MITOCHONDRIAL"/>
    <property type="match status" value="1"/>
</dbReference>
<evidence type="ECO:0000256" key="7">
    <source>
        <dbReference type="RuleBase" id="RU003567"/>
    </source>
</evidence>
<dbReference type="EMBL" id="AB715173">
    <property type="protein sequence ID" value="BAN16907.1"/>
    <property type="molecule type" value="Genomic_DNA"/>
</dbReference>
<dbReference type="PRINTS" id="PR00127">
    <property type="entry name" value="CLPPROTEASEP"/>
</dbReference>
<evidence type="ECO:0000256" key="2">
    <source>
        <dbReference type="ARBA" id="ARBA00022670"/>
    </source>
</evidence>
<keyword evidence="3" id="KW-0378">Hydrolase</keyword>
<sequence length="264" mass="30629">MCQTRCIFLGQPLTTPLGGFIVGLLLSYYFSDIAEYRNRPIFVYINSCGGAIMAGLSIYDTIMKIKERVYTTGLGIVASTSTLVLIAGAYSFRYAAPNSRIMIHQPRARIRHEAAWRFVRNAEFVTQLRKHLLHCYAMRTPQHEPFIDRALDVYTFMSPEEAINFGLVDRIGLANWAPNKEDPPFEIPEEGNEGFELAPPMVLEAGRISRRIRLENPKLKVKRIVGVSYLDELREYEKQLRKQKEIELRRQKRERKEEERDEEE</sequence>
<keyword evidence="8" id="KW-1133">Transmembrane helix</keyword>
<evidence type="ECO:0000313" key="10">
    <source>
        <dbReference type="EMBL" id="BAT70169.1"/>
    </source>
</evidence>
<protein>
    <recommendedName>
        <fullName evidence="7">ATP-dependent Clp protease proteolytic subunit</fullName>
    </recommendedName>
</protein>
<feature type="transmembrane region" description="Helical" evidence="8">
    <location>
        <begin position="69"/>
        <end position="92"/>
    </location>
</feature>
<gene>
    <name evidence="9" type="primary">clpP</name>
</gene>
<evidence type="ECO:0000256" key="8">
    <source>
        <dbReference type="SAM" id="Phobius"/>
    </source>
</evidence>
<dbReference type="GO" id="GO:0009368">
    <property type="term" value="C:endopeptidase Clp complex"/>
    <property type="evidence" value="ECO:0007669"/>
    <property type="project" value="TreeGrafter"/>
</dbReference>
<evidence type="ECO:0000256" key="1">
    <source>
        <dbReference type="ARBA" id="ARBA00007039"/>
    </source>
</evidence>
<feature type="transmembrane region" description="Helical" evidence="8">
    <location>
        <begin position="7"/>
        <end position="29"/>
    </location>
</feature>
<keyword evidence="4" id="KW-0720">Serine protease</keyword>
<keyword evidence="9" id="KW-0934">Plastid</keyword>
<reference evidence="9" key="2">
    <citation type="journal article" date="2013" name="Genome Biol. Evol.">
        <title>Chloroplast phylogenomics indicates that Ginkgo biloba is sister to cycads.</title>
        <authorList>
            <person name="Wu C.S."/>
            <person name="Chaw S.M."/>
            <person name="Huang Y.Y."/>
        </authorList>
    </citation>
    <scope>NUCLEOTIDE SEQUENCE</scope>
    <source>
        <tissue evidence="9">Leaf</tissue>
    </source>
</reference>
<evidence type="ECO:0000256" key="4">
    <source>
        <dbReference type="ARBA" id="ARBA00022825"/>
    </source>
</evidence>